<dbReference type="AlphaFoldDB" id="A0A4Q1QVJ4"/>
<dbReference type="EMBL" id="SDIF01000088">
    <property type="protein sequence ID" value="RXS62828.1"/>
    <property type="molecule type" value="Genomic_DNA"/>
</dbReference>
<sequence>MRGTLRRLTTGRDLIFSELIPDQVIPVEMRQGAAGNDERHPAQVPRGGVAFMTEAPSVPRYDIVVVSAPDAARTRSMLPIVQELHRRDHRIRYLTTQEFAAQAVALGVDVLVHRSCPAYGSHAEPRECTGRVDPAGVEDTLDCLEEICADVADDVPDLVLYETSSRIVARLLTCRWNRPAVQIFPSFAWADALVPDDAPAREAGAEVWRGSLPEYTRKRLDRFLSEHPGISAGDFYTRAEPLSIALLPRAFQTDGHLFDSRVAFVGPCIPERRMDERWLPPANGLPIVFLALDPELFHAGPAFLQNVVDALAGQPVHLVVTTDGEVEGWPQWEDLPPNVEVQVRAPRAVVLRWAAAYICHPDLNSVMESLYFNTPLVAVPRSDSERAVADRVAELGLGVQLPPEAAAPEQLVDALRTLLGDVHTRCRVRALQREARRAGGARRAADEIERYLEWIYEP</sequence>
<reference evidence="3 4" key="1">
    <citation type="submission" date="2019-01" db="EMBL/GenBank/DDBJ databases">
        <title>Draft genome sequences of the type strain Streptomyces sioyaensis DSM 40032 and its novel strain, TM32, a thermotolerant antibiotics-producing actinobacterium.</title>
        <authorList>
            <person name="Nakaew N."/>
            <person name="Lumyong S."/>
            <person name="Sloan W.T."/>
            <person name="Sungthong R."/>
        </authorList>
    </citation>
    <scope>NUCLEOTIDE SEQUENCE [LARGE SCALE GENOMIC DNA]</scope>
    <source>
        <strain evidence="3 4">DSM 40032</strain>
    </source>
</reference>
<keyword evidence="1" id="KW-0808">Transferase</keyword>
<proteinExistence type="predicted"/>
<gene>
    <name evidence="3" type="ORF">EST54_24715</name>
</gene>
<dbReference type="GO" id="GO:0016757">
    <property type="term" value="F:glycosyltransferase activity"/>
    <property type="evidence" value="ECO:0007669"/>
    <property type="project" value="UniProtKB-ARBA"/>
</dbReference>
<dbReference type="Proteomes" id="UP000289482">
    <property type="component" value="Unassembled WGS sequence"/>
</dbReference>
<dbReference type="GeneID" id="95781114"/>
<keyword evidence="4" id="KW-1185">Reference proteome</keyword>
<dbReference type="PANTHER" id="PTHR48050:SF13">
    <property type="entry name" value="STEROL 3-BETA-GLUCOSYLTRANSFERASE UGT80A2"/>
    <property type="match status" value="1"/>
</dbReference>
<dbReference type="PANTHER" id="PTHR48050">
    <property type="entry name" value="STEROL 3-BETA-GLUCOSYLTRANSFERASE"/>
    <property type="match status" value="1"/>
</dbReference>
<organism evidence="3 4">
    <name type="scientific">Streptomyces sioyaensis</name>
    <dbReference type="NCBI Taxonomy" id="67364"/>
    <lineage>
        <taxon>Bacteria</taxon>
        <taxon>Bacillati</taxon>
        <taxon>Actinomycetota</taxon>
        <taxon>Actinomycetes</taxon>
        <taxon>Kitasatosporales</taxon>
        <taxon>Streptomycetaceae</taxon>
        <taxon>Streptomyces</taxon>
    </lineage>
</organism>
<feature type="domain" description="Erythromycin biosynthesis protein CIII-like C-terminal" evidence="2">
    <location>
        <begin position="316"/>
        <end position="434"/>
    </location>
</feature>
<evidence type="ECO:0000259" key="2">
    <source>
        <dbReference type="Pfam" id="PF06722"/>
    </source>
</evidence>
<accession>A0A4Q1QVJ4</accession>
<evidence type="ECO:0000313" key="4">
    <source>
        <dbReference type="Proteomes" id="UP000289482"/>
    </source>
</evidence>
<evidence type="ECO:0000313" key="3">
    <source>
        <dbReference type="EMBL" id="RXS62828.1"/>
    </source>
</evidence>
<dbReference type="InterPro" id="IPR050426">
    <property type="entry name" value="Glycosyltransferase_28"/>
</dbReference>
<dbReference type="SUPFAM" id="SSF53756">
    <property type="entry name" value="UDP-Glycosyltransferase/glycogen phosphorylase"/>
    <property type="match status" value="1"/>
</dbReference>
<name>A0A4Q1QVJ4_9ACTN</name>
<dbReference type="RefSeq" id="WP_129249924.1">
    <property type="nucleotide sequence ID" value="NZ_JABZEL010000021.1"/>
</dbReference>
<protein>
    <recommendedName>
        <fullName evidence="2">Erythromycin biosynthesis protein CIII-like C-terminal domain-containing protein</fullName>
    </recommendedName>
</protein>
<dbReference type="InterPro" id="IPR010610">
    <property type="entry name" value="EryCIII-like_C"/>
</dbReference>
<evidence type="ECO:0000256" key="1">
    <source>
        <dbReference type="ARBA" id="ARBA00022679"/>
    </source>
</evidence>
<comment type="caution">
    <text evidence="3">The sequence shown here is derived from an EMBL/GenBank/DDBJ whole genome shotgun (WGS) entry which is preliminary data.</text>
</comment>
<dbReference type="Pfam" id="PF06722">
    <property type="entry name" value="EryCIII-like_C"/>
    <property type="match status" value="1"/>
</dbReference>
<dbReference type="Gene3D" id="3.40.50.2000">
    <property type="entry name" value="Glycogen Phosphorylase B"/>
    <property type="match status" value="2"/>
</dbReference>